<accession>A0A8S5M750</accession>
<reference evidence="1" key="1">
    <citation type="journal article" date="2021" name="Proc. Natl. Acad. Sci. U.S.A.">
        <title>A Catalog of Tens of Thousands of Viruses from Human Metagenomes Reveals Hidden Associations with Chronic Diseases.</title>
        <authorList>
            <person name="Tisza M.J."/>
            <person name="Buck C.B."/>
        </authorList>
    </citation>
    <scope>NUCLEOTIDE SEQUENCE</scope>
    <source>
        <strain evidence="1">Ctrgt10</strain>
    </source>
</reference>
<proteinExistence type="predicted"/>
<name>A0A8S5M750_9CAUD</name>
<dbReference type="EMBL" id="BK014839">
    <property type="protein sequence ID" value="DAD78133.1"/>
    <property type="molecule type" value="Genomic_DNA"/>
</dbReference>
<protein>
    <submittedName>
        <fullName evidence="1">Uncharacterized protein</fullName>
    </submittedName>
</protein>
<organism evidence="1">
    <name type="scientific">Siphoviridae sp. ctrgt10</name>
    <dbReference type="NCBI Taxonomy" id="2826479"/>
    <lineage>
        <taxon>Viruses</taxon>
        <taxon>Duplodnaviria</taxon>
        <taxon>Heunggongvirae</taxon>
        <taxon>Uroviricota</taxon>
        <taxon>Caudoviricetes</taxon>
    </lineage>
</organism>
<evidence type="ECO:0000313" key="1">
    <source>
        <dbReference type="EMBL" id="DAD78133.1"/>
    </source>
</evidence>
<sequence>MNTEMNNNKTRISKEKFTEAQWKLFQLDSNRARVANYGSGYKGKSSCFTVRNDERYQITQESDVSDIVVEKYESKFH</sequence>